<sequence>MMPRFADNILSSALPTDSAGLLIFAITCDEMITHGYFNKRELPNKCSSSTRQTNDNDRLTVKPDPAVAINNAAKPSSAALPPSTATVSGDGICKDQEAKRWNDDGDCGIEAVSSQVVNRSPTDQQTGLSQSTRVFTRIKALCFTTRIRGLFVMLTYLSGSE</sequence>
<evidence type="ECO:0000313" key="1">
    <source>
        <dbReference type="EMBL" id="KAI7740188.1"/>
    </source>
</evidence>
<gene>
    <name evidence="1" type="ORF">M8C21_019880</name>
</gene>
<protein>
    <submittedName>
        <fullName evidence="1">Uncharacterized protein</fullName>
    </submittedName>
</protein>
<dbReference type="EMBL" id="JAMZMK010008492">
    <property type="protein sequence ID" value="KAI7740188.1"/>
    <property type="molecule type" value="Genomic_DNA"/>
</dbReference>
<organism evidence="1 2">
    <name type="scientific">Ambrosia artemisiifolia</name>
    <name type="common">Common ragweed</name>
    <dbReference type="NCBI Taxonomy" id="4212"/>
    <lineage>
        <taxon>Eukaryota</taxon>
        <taxon>Viridiplantae</taxon>
        <taxon>Streptophyta</taxon>
        <taxon>Embryophyta</taxon>
        <taxon>Tracheophyta</taxon>
        <taxon>Spermatophyta</taxon>
        <taxon>Magnoliopsida</taxon>
        <taxon>eudicotyledons</taxon>
        <taxon>Gunneridae</taxon>
        <taxon>Pentapetalae</taxon>
        <taxon>asterids</taxon>
        <taxon>campanulids</taxon>
        <taxon>Asterales</taxon>
        <taxon>Asteraceae</taxon>
        <taxon>Asteroideae</taxon>
        <taxon>Heliantheae alliance</taxon>
        <taxon>Heliantheae</taxon>
        <taxon>Ambrosia</taxon>
    </lineage>
</organism>
<dbReference type="AlphaFoldDB" id="A0AAD5GHK6"/>
<evidence type="ECO:0000313" key="2">
    <source>
        <dbReference type="Proteomes" id="UP001206925"/>
    </source>
</evidence>
<accession>A0AAD5GHK6</accession>
<name>A0AAD5GHK6_AMBAR</name>
<reference evidence="1" key="1">
    <citation type="submission" date="2022-06" db="EMBL/GenBank/DDBJ databases">
        <title>Uncovering the hologenomic basis of an extraordinary plant invasion.</title>
        <authorList>
            <person name="Bieker V.C."/>
            <person name="Martin M.D."/>
            <person name="Gilbert T."/>
            <person name="Hodgins K."/>
            <person name="Battlay P."/>
            <person name="Petersen B."/>
            <person name="Wilson J."/>
        </authorList>
    </citation>
    <scope>NUCLEOTIDE SEQUENCE</scope>
    <source>
        <strain evidence="1">AA19_3_7</strain>
        <tissue evidence="1">Leaf</tissue>
    </source>
</reference>
<keyword evidence="2" id="KW-1185">Reference proteome</keyword>
<proteinExistence type="predicted"/>
<comment type="caution">
    <text evidence="1">The sequence shown here is derived from an EMBL/GenBank/DDBJ whole genome shotgun (WGS) entry which is preliminary data.</text>
</comment>
<dbReference type="Proteomes" id="UP001206925">
    <property type="component" value="Unassembled WGS sequence"/>
</dbReference>